<evidence type="ECO:0000313" key="2">
    <source>
        <dbReference type="EMBL" id="MPC89679.1"/>
    </source>
</evidence>
<sequence length="70" mass="7330">MGGGGGSSARIWRMRARREREHWRATLPTTPPAPPGASRPSAARSVPVDPAPPGDEGEGSVWWAGAGAER</sequence>
<name>A0A5B7J4Q8_PORTR</name>
<organism evidence="2 3">
    <name type="scientific">Portunus trituberculatus</name>
    <name type="common">Swimming crab</name>
    <name type="synonym">Neptunus trituberculatus</name>
    <dbReference type="NCBI Taxonomy" id="210409"/>
    <lineage>
        <taxon>Eukaryota</taxon>
        <taxon>Metazoa</taxon>
        <taxon>Ecdysozoa</taxon>
        <taxon>Arthropoda</taxon>
        <taxon>Crustacea</taxon>
        <taxon>Multicrustacea</taxon>
        <taxon>Malacostraca</taxon>
        <taxon>Eumalacostraca</taxon>
        <taxon>Eucarida</taxon>
        <taxon>Decapoda</taxon>
        <taxon>Pleocyemata</taxon>
        <taxon>Brachyura</taxon>
        <taxon>Eubrachyura</taxon>
        <taxon>Portunoidea</taxon>
        <taxon>Portunidae</taxon>
        <taxon>Portuninae</taxon>
        <taxon>Portunus</taxon>
    </lineage>
</organism>
<dbReference type="EMBL" id="VSRR010081815">
    <property type="protein sequence ID" value="MPC89679.1"/>
    <property type="molecule type" value="Genomic_DNA"/>
</dbReference>
<gene>
    <name evidence="2" type="ORF">E2C01_084633</name>
</gene>
<reference evidence="2 3" key="1">
    <citation type="submission" date="2019-05" db="EMBL/GenBank/DDBJ databases">
        <title>Another draft genome of Portunus trituberculatus and its Hox gene families provides insights of decapod evolution.</title>
        <authorList>
            <person name="Jeong J.-H."/>
            <person name="Song I."/>
            <person name="Kim S."/>
            <person name="Choi T."/>
            <person name="Kim D."/>
            <person name="Ryu S."/>
            <person name="Kim W."/>
        </authorList>
    </citation>
    <scope>NUCLEOTIDE SEQUENCE [LARGE SCALE GENOMIC DNA]</scope>
    <source>
        <tissue evidence="2">Muscle</tissue>
    </source>
</reference>
<comment type="caution">
    <text evidence="2">The sequence shown here is derived from an EMBL/GenBank/DDBJ whole genome shotgun (WGS) entry which is preliminary data.</text>
</comment>
<evidence type="ECO:0000313" key="3">
    <source>
        <dbReference type="Proteomes" id="UP000324222"/>
    </source>
</evidence>
<dbReference type="AlphaFoldDB" id="A0A5B7J4Q8"/>
<evidence type="ECO:0000256" key="1">
    <source>
        <dbReference type="SAM" id="MobiDB-lite"/>
    </source>
</evidence>
<dbReference type="Proteomes" id="UP000324222">
    <property type="component" value="Unassembled WGS sequence"/>
</dbReference>
<feature type="compositionally biased region" description="Low complexity" evidence="1">
    <location>
        <begin position="38"/>
        <end position="47"/>
    </location>
</feature>
<keyword evidence="3" id="KW-1185">Reference proteome</keyword>
<feature type="region of interest" description="Disordered" evidence="1">
    <location>
        <begin position="1"/>
        <end position="70"/>
    </location>
</feature>
<protein>
    <submittedName>
        <fullName evidence="2">Uncharacterized protein</fullName>
    </submittedName>
</protein>
<proteinExistence type="predicted"/>
<accession>A0A5B7J4Q8</accession>